<evidence type="ECO:0000256" key="12">
    <source>
        <dbReference type="PROSITE-ProRule" id="PRU00277"/>
    </source>
</evidence>
<comment type="similarity">
    <text evidence="2 11 13">Belongs to the FKBP-type PPIase family. Tig subfamily.</text>
</comment>
<evidence type="ECO:0000259" key="15">
    <source>
        <dbReference type="PROSITE" id="PS50059"/>
    </source>
</evidence>
<comment type="function">
    <text evidence="11">Involved in protein export. Acts as a chaperone by maintaining the newly synthesized protein in an open conformation. Functions as a peptidyl-prolyl cis-trans isomerase.</text>
</comment>
<sequence length="454" mass="49435">MKSAVETLNPTRVKLTVEVPFDELKPSMDAAYKNIATQVTVPGFRKGKVPPRIIDQRFGRGVVIEEAVNNALPGFYSQAVEETEIRPLGQPEVDVTSVPDPATGGDLAFTAEVDVRPEFELPALDAVEVVVDDVKVGDEQVDERLQTLRERFGSLVTVERPAADGDFLSIDITASIDGDEIDSVKGVSYRVGSGEMLQGMDEVLPGLSAGETTTFDSPLAGGDRAGEEAHVTVTVQSVKERELPEADDEFAQMASEFDTLEELRASLSEQAEQEAKYQQGIQARERLLEKLLDGVEIPVPDGIIKAEVKQHLEQENKAEDDPHGEEVEVEARKAFKAQLLLDAIAEKEEVQVGQQELIEYLLASAQQYRMDPNEFIKAVDQAGQVPSMVAEVGRRKALAQVLERASVKDESGNDIDLTALFPATEEEAAEEAPEETEAVEEGAKKDDPAALPSL</sequence>
<dbReference type="RefSeq" id="WP_307244349.1">
    <property type="nucleotide sequence ID" value="NZ_JAUSQZ010000001.1"/>
</dbReference>
<protein>
    <recommendedName>
        <fullName evidence="4 11">Trigger factor</fullName>
        <shortName evidence="11">TF</shortName>
        <ecNumber evidence="3 11">5.2.1.8</ecNumber>
    </recommendedName>
    <alternativeName>
        <fullName evidence="10 11">PPIase</fullName>
    </alternativeName>
</protein>
<dbReference type="EMBL" id="JAUSQZ010000001">
    <property type="protein sequence ID" value="MDP9827816.1"/>
    <property type="molecule type" value="Genomic_DNA"/>
</dbReference>
<dbReference type="InterPro" id="IPR046357">
    <property type="entry name" value="PPIase_dom_sf"/>
</dbReference>
<organism evidence="16 17">
    <name type="scientific">Kineosporia succinea</name>
    <dbReference type="NCBI Taxonomy" id="84632"/>
    <lineage>
        <taxon>Bacteria</taxon>
        <taxon>Bacillati</taxon>
        <taxon>Actinomycetota</taxon>
        <taxon>Actinomycetes</taxon>
        <taxon>Kineosporiales</taxon>
        <taxon>Kineosporiaceae</taxon>
        <taxon>Kineosporia</taxon>
    </lineage>
</organism>
<dbReference type="InterPro" id="IPR005215">
    <property type="entry name" value="Trig_fac"/>
</dbReference>
<proteinExistence type="inferred from homology"/>
<dbReference type="InterPro" id="IPR037041">
    <property type="entry name" value="Trigger_fac_C_sf"/>
</dbReference>
<keyword evidence="8 11" id="KW-0413">Isomerase</keyword>
<dbReference type="PANTHER" id="PTHR30560:SF3">
    <property type="entry name" value="TRIGGER FACTOR-LIKE PROTEIN TIG, CHLOROPLASTIC"/>
    <property type="match status" value="1"/>
</dbReference>
<evidence type="ECO:0000256" key="3">
    <source>
        <dbReference type="ARBA" id="ARBA00013194"/>
    </source>
</evidence>
<dbReference type="PROSITE" id="PS50059">
    <property type="entry name" value="FKBP_PPIASE"/>
    <property type="match status" value="1"/>
</dbReference>
<comment type="subcellular location">
    <subcellularLocation>
        <location evidence="11">Cytoplasm</location>
    </subcellularLocation>
    <text evidence="11">About half TF is bound to the ribosome near the polypeptide exit tunnel while the other half is free in the cytoplasm.</text>
</comment>
<gene>
    <name evidence="11" type="primary">tig</name>
    <name evidence="16" type="ORF">J2S57_003565</name>
</gene>
<keyword evidence="17" id="KW-1185">Reference proteome</keyword>
<evidence type="ECO:0000256" key="7">
    <source>
        <dbReference type="ARBA" id="ARBA00023186"/>
    </source>
</evidence>
<feature type="domain" description="PPIase FKBP-type" evidence="15">
    <location>
        <begin position="165"/>
        <end position="211"/>
    </location>
</feature>
<dbReference type="SUPFAM" id="SSF54534">
    <property type="entry name" value="FKBP-like"/>
    <property type="match status" value="1"/>
</dbReference>
<comment type="catalytic activity">
    <reaction evidence="1 11 12">
        <text>[protein]-peptidylproline (omega=180) = [protein]-peptidylproline (omega=0)</text>
        <dbReference type="Rhea" id="RHEA:16237"/>
        <dbReference type="Rhea" id="RHEA-COMP:10747"/>
        <dbReference type="Rhea" id="RHEA-COMP:10748"/>
        <dbReference type="ChEBI" id="CHEBI:83833"/>
        <dbReference type="ChEBI" id="CHEBI:83834"/>
        <dbReference type="EC" id="5.2.1.8"/>
    </reaction>
</comment>
<comment type="caution">
    <text evidence="16">The sequence shown here is derived from an EMBL/GenBank/DDBJ whole genome shotgun (WGS) entry which is preliminary data.</text>
</comment>
<dbReference type="EC" id="5.2.1.8" evidence="3 11"/>
<dbReference type="InterPro" id="IPR008881">
    <property type="entry name" value="Trigger_fac_ribosome-bd_bac"/>
</dbReference>
<evidence type="ECO:0000256" key="2">
    <source>
        <dbReference type="ARBA" id="ARBA00005464"/>
    </source>
</evidence>
<dbReference type="Pfam" id="PF00254">
    <property type="entry name" value="FKBP_C"/>
    <property type="match status" value="1"/>
</dbReference>
<dbReference type="Gene3D" id="3.10.50.40">
    <property type="match status" value="1"/>
</dbReference>
<evidence type="ECO:0000256" key="14">
    <source>
        <dbReference type="SAM" id="MobiDB-lite"/>
    </source>
</evidence>
<evidence type="ECO:0000256" key="6">
    <source>
        <dbReference type="ARBA" id="ARBA00023110"/>
    </source>
</evidence>
<comment type="domain">
    <text evidence="11">Consists of 3 domains; the N-terminus binds the ribosome, the middle domain has PPIase activity, while the C-terminus has intrinsic chaperone activity on its own.</text>
</comment>
<evidence type="ECO:0000313" key="16">
    <source>
        <dbReference type="EMBL" id="MDP9827816.1"/>
    </source>
</evidence>
<dbReference type="SUPFAM" id="SSF102735">
    <property type="entry name" value="Trigger factor ribosome-binding domain"/>
    <property type="match status" value="1"/>
</dbReference>
<dbReference type="Pfam" id="PF05698">
    <property type="entry name" value="Trigger_C"/>
    <property type="match status" value="1"/>
</dbReference>
<dbReference type="InterPro" id="IPR008880">
    <property type="entry name" value="Trigger_fac_C"/>
</dbReference>
<dbReference type="Gene3D" id="1.10.3120.10">
    <property type="entry name" value="Trigger factor, C-terminal domain"/>
    <property type="match status" value="1"/>
</dbReference>
<dbReference type="HAMAP" id="MF_00303">
    <property type="entry name" value="Trigger_factor_Tig"/>
    <property type="match status" value="1"/>
</dbReference>
<feature type="region of interest" description="Disordered" evidence="14">
    <location>
        <begin position="423"/>
        <end position="454"/>
    </location>
</feature>
<reference evidence="16 17" key="1">
    <citation type="submission" date="2023-07" db="EMBL/GenBank/DDBJ databases">
        <title>Sequencing the genomes of 1000 actinobacteria strains.</title>
        <authorList>
            <person name="Klenk H.-P."/>
        </authorList>
    </citation>
    <scope>NUCLEOTIDE SEQUENCE [LARGE SCALE GENOMIC DNA]</scope>
    <source>
        <strain evidence="16 17">DSM 44388</strain>
    </source>
</reference>
<dbReference type="PANTHER" id="PTHR30560">
    <property type="entry name" value="TRIGGER FACTOR CHAPERONE AND PEPTIDYL-PROLYL CIS/TRANS ISOMERASE"/>
    <property type="match status" value="1"/>
</dbReference>
<evidence type="ECO:0000313" key="17">
    <source>
        <dbReference type="Proteomes" id="UP001235712"/>
    </source>
</evidence>
<evidence type="ECO:0000256" key="4">
    <source>
        <dbReference type="ARBA" id="ARBA00016902"/>
    </source>
</evidence>
<evidence type="ECO:0000256" key="11">
    <source>
        <dbReference type="HAMAP-Rule" id="MF_00303"/>
    </source>
</evidence>
<dbReference type="NCBIfam" id="TIGR00115">
    <property type="entry name" value="tig"/>
    <property type="match status" value="1"/>
</dbReference>
<dbReference type="SUPFAM" id="SSF109998">
    <property type="entry name" value="Triger factor/SurA peptide-binding domain-like"/>
    <property type="match status" value="1"/>
</dbReference>
<accession>A0ABT9P544</accession>
<evidence type="ECO:0000256" key="10">
    <source>
        <dbReference type="ARBA" id="ARBA00029986"/>
    </source>
</evidence>
<evidence type="ECO:0000256" key="8">
    <source>
        <dbReference type="ARBA" id="ARBA00023235"/>
    </source>
</evidence>
<dbReference type="Proteomes" id="UP001235712">
    <property type="component" value="Unassembled WGS sequence"/>
</dbReference>
<feature type="compositionally biased region" description="Acidic residues" evidence="14">
    <location>
        <begin position="424"/>
        <end position="440"/>
    </location>
</feature>
<name>A0ABT9P544_9ACTN</name>
<dbReference type="InterPro" id="IPR036611">
    <property type="entry name" value="Trigger_fac_ribosome-bd_sf"/>
</dbReference>
<keyword evidence="9 11" id="KW-0131">Cell cycle</keyword>
<dbReference type="InterPro" id="IPR027304">
    <property type="entry name" value="Trigger_fact/SurA_dom_sf"/>
</dbReference>
<keyword evidence="6 11" id="KW-0697">Rotamase</keyword>
<dbReference type="PIRSF" id="PIRSF003095">
    <property type="entry name" value="Trigger_factor"/>
    <property type="match status" value="1"/>
</dbReference>
<keyword evidence="5 11" id="KW-0132">Cell division</keyword>
<keyword evidence="11" id="KW-0963">Cytoplasm</keyword>
<evidence type="ECO:0000256" key="1">
    <source>
        <dbReference type="ARBA" id="ARBA00000971"/>
    </source>
</evidence>
<dbReference type="Pfam" id="PF05697">
    <property type="entry name" value="Trigger_N"/>
    <property type="match status" value="1"/>
</dbReference>
<evidence type="ECO:0000256" key="13">
    <source>
        <dbReference type="RuleBase" id="RU003914"/>
    </source>
</evidence>
<dbReference type="InterPro" id="IPR001179">
    <property type="entry name" value="PPIase_FKBP_dom"/>
</dbReference>
<evidence type="ECO:0000256" key="9">
    <source>
        <dbReference type="ARBA" id="ARBA00023306"/>
    </source>
</evidence>
<keyword evidence="7 11" id="KW-0143">Chaperone</keyword>
<evidence type="ECO:0000256" key="5">
    <source>
        <dbReference type="ARBA" id="ARBA00022618"/>
    </source>
</evidence>
<dbReference type="Gene3D" id="3.30.70.1050">
    <property type="entry name" value="Trigger factor ribosome-binding domain"/>
    <property type="match status" value="1"/>
</dbReference>